<comment type="caution">
    <text evidence="7">The sequence shown here is derived from an EMBL/GenBank/DDBJ whole genome shotgun (WGS) entry which is preliminary data.</text>
</comment>
<feature type="transmembrane region" description="Helical" evidence="6">
    <location>
        <begin position="124"/>
        <end position="142"/>
    </location>
</feature>
<dbReference type="Pfam" id="PF07690">
    <property type="entry name" value="MFS_1"/>
    <property type="match status" value="1"/>
</dbReference>
<evidence type="ECO:0000256" key="1">
    <source>
        <dbReference type="ARBA" id="ARBA00004651"/>
    </source>
</evidence>
<evidence type="ECO:0000256" key="2">
    <source>
        <dbReference type="ARBA" id="ARBA00022475"/>
    </source>
</evidence>
<dbReference type="Gene3D" id="1.20.1250.20">
    <property type="entry name" value="MFS general substrate transporter like domains"/>
    <property type="match status" value="1"/>
</dbReference>
<feature type="transmembrane region" description="Helical" evidence="6">
    <location>
        <begin position="339"/>
        <end position="360"/>
    </location>
</feature>
<dbReference type="PANTHER" id="PTHR23513:SF6">
    <property type="entry name" value="MAJOR FACILITATOR SUPERFAMILY ASSOCIATED DOMAIN-CONTAINING PROTEIN"/>
    <property type="match status" value="1"/>
</dbReference>
<dbReference type="InterPro" id="IPR011701">
    <property type="entry name" value="MFS"/>
</dbReference>
<dbReference type="EMBL" id="BAAAPF010000019">
    <property type="protein sequence ID" value="GAA2113384.1"/>
    <property type="molecule type" value="Genomic_DNA"/>
</dbReference>
<feature type="transmembrane region" description="Helical" evidence="6">
    <location>
        <begin position="250"/>
        <end position="272"/>
    </location>
</feature>
<feature type="transmembrane region" description="Helical" evidence="6">
    <location>
        <begin position="381"/>
        <end position="398"/>
    </location>
</feature>
<feature type="transmembrane region" description="Helical" evidence="6">
    <location>
        <begin position="404"/>
        <end position="422"/>
    </location>
</feature>
<evidence type="ECO:0000256" key="6">
    <source>
        <dbReference type="SAM" id="Phobius"/>
    </source>
</evidence>
<name>A0ABN2XL01_9ACTN</name>
<keyword evidence="4 6" id="KW-1133">Transmembrane helix</keyword>
<dbReference type="CDD" id="cd06173">
    <property type="entry name" value="MFS_MefA_like"/>
    <property type="match status" value="1"/>
</dbReference>
<dbReference type="Proteomes" id="UP001500443">
    <property type="component" value="Unassembled WGS sequence"/>
</dbReference>
<sequence length="435" mass="44866">MPKLSAVTSDDVVTSTDAAAGVDDSGRRDRRRYLTASGVALWGAQFGQIAIPLAAVTTLHAGTTGTSVLKTTLTLPFVVLGLPVGAWLDRVRRRPVMIRADLVRALALATVPAAHWAGRLTMPHLWAVVLVVGVATVFFDLGTQSYVKDLVPPARLAAVNGRLATVTQTALVCGPPLAGWAAGLLSAPTVLAATAAGYAWSALWLSRIRGAEHAGGAERAVSAAPPPRRRLRHEIAEGARFVWGQPVLRAVLLAGCLVNVGVAATTTLLPVLTLTTLHWTEAELGLFLGTGGLGGLAGALTAVPLTRRLHAGRAVLLIGAAVAPLALTFPFLGAPVPGWLAAAGWALVMYKVGFDSVVMMTFRQQVTPPHLMGRVNGTMRVLFTAAVALGGATAGLGAAVGTRWILTTAALALAAVWIPIAFSPVRAAASLDAAA</sequence>
<keyword evidence="5 6" id="KW-0472">Membrane</keyword>
<evidence type="ECO:0000256" key="4">
    <source>
        <dbReference type="ARBA" id="ARBA00022989"/>
    </source>
</evidence>
<keyword evidence="3 6" id="KW-0812">Transmembrane</keyword>
<protein>
    <submittedName>
        <fullName evidence="7">MFS transporter</fullName>
    </submittedName>
</protein>
<evidence type="ECO:0000313" key="8">
    <source>
        <dbReference type="Proteomes" id="UP001500443"/>
    </source>
</evidence>
<feature type="transmembrane region" description="Helical" evidence="6">
    <location>
        <begin position="33"/>
        <end position="56"/>
    </location>
</feature>
<evidence type="ECO:0000313" key="7">
    <source>
        <dbReference type="EMBL" id="GAA2113384.1"/>
    </source>
</evidence>
<evidence type="ECO:0000256" key="5">
    <source>
        <dbReference type="ARBA" id="ARBA00023136"/>
    </source>
</evidence>
<proteinExistence type="predicted"/>
<feature type="transmembrane region" description="Helical" evidence="6">
    <location>
        <begin position="68"/>
        <end position="88"/>
    </location>
</feature>
<keyword evidence="2" id="KW-1003">Cell membrane</keyword>
<dbReference type="InterPro" id="IPR036259">
    <property type="entry name" value="MFS_trans_sf"/>
</dbReference>
<gene>
    <name evidence="7" type="ORF">GCM10009802_12050</name>
</gene>
<evidence type="ECO:0000256" key="3">
    <source>
        <dbReference type="ARBA" id="ARBA00022692"/>
    </source>
</evidence>
<dbReference type="SUPFAM" id="SSF103473">
    <property type="entry name" value="MFS general substrate transporter"/>
    <property type="match status" value="1"/>
</dbReference>
<keyword evidence="8" id="KW-1185">Reference proteome</keyword>
<dbReference type="PANTHER" id="PTHR23513">
    <property type="entry name" value="INTEGRAL MEMBRANE EFFLUX PROTEIN-RELATED"/>
    <property type="match status" value="1"/>
</dbReference>
<reference evidence="7 8" key="1">
    <citation type="journal article" date="2019" name="Int. J. Syst. Evol. Microbiol.">
        <title>The Global Catalogue of Microorganisms (GCM) 10K type strain sequencing project: providing services to taxonomists for standard genome sequencing and annotation.</title>
        <authorList>
            <consortium name="The Broad Institute Genomics Platform"/>
            <consortium name="The Broad Institute Genome Sequencing Center for Infectious Disease"/>
            <person name="Wu L."/>
            <person name="Ma J."/>
        </authorList>
    </citation>
    <scope>NUCLEOTIDE SEQUENCE [LARGE SCALE GENOMIC DNA]</scope>
    <source>
        <strain evidence="7 8">JCM 15481</strain>
    </source>
</reference>
<feature type="transmembrane region" description="Helical" evidence="6">
    <location>
        <begin position="284"/>
        <end position="303"/>
    </location>
</feature>
<accession>A0ABN2XL01</accession>
<feature type="transmembrane region" description="Helical" evidence="6">
    <location>
        <begin position="315"/>
        <end position="333"/>
    </location>
</feature>
<organism evidence="7 8">
    <name type="scientific">Streptomyces synnematoformans</name>
    <dbReference type="NCBI Taxonomy" id="415721"/>
    <lineage>
        <taxon>Bacteria</taxon>
        <taxon>Bacillati</taxon>
        <taxon>Actinomycetota</taxon>
        <taxon>Actinomycetes</taxon>
        <taxon>Kitasatosporales</taxon>
        <taxon>Streptomycetaceae</taxon>
        <taxon>Streptomyces</taxon>
    </lineage>
</organism>
<comment type="subcellular location">
    <subcellularLocation>
        <location evidence="1">Cell membrane</location>
        <topology evidence="1">Multi-pass membrane protein</topology>
    </subcellularLocation>
</comment>